<reference evidence="2" key="1">
    <citation type="submission" date="2020-09" db="EMBL/GenBank/DDBJ databases">
        <title>Genome-Enabled Discovery of Anthraquinone Biosynthesis in Senna tora.</title>
        <authorList>
            <person name="Kang S.-H."/>
            <person name="Pandey R.P."/>
            <person name="Lee C.-M."/>
            <person name="Sim J.-S."/>
            <person name="Jeong J.-T."/>
            <person name="Choi B.-S."/>
            <person name="Jung M."/>
            <person name="Ginzburg D."/>
            <person name="Zhao K."/>
            <person name="Won S.Y."/>
            <person name="Oh T.-J."/>
            <person name="Yu Y."/>
            <person name="Kim N.-H."/>
            <person name="Lee O.R."/>
            <person name="Lee T.-H."/>
            <person name="Bashyal P."/>
            <person name="Kim T.-S."/>
            <person name="Lee W.-H."/>
            <person name="Kawkins C."/>
            <person name="Kim C.-K."/>
            <person name="Kim J.S."/>
            <person name="Ahn B.O."/>
            <person name="Rhee S.Y."/>
            <person name="Sohng J.K."/>
        </authorList>
    </citation>
    <scope>NUCLEOTIDE SEQUENCE</scope>
    <source>
        <tissue evidence="2">Leaf</tissue>
    </source>
</reference>
<evidence type="ECO:0000313" key="2">
    <source>
        <dbReference type="EMBL" id="KAF7801057.1"/>
    </source>
</evidence>
<sequence>MSHDGSKNSLFLAWGLSKTGLDTSLARIKIDEPENHQNHFAGSTEQDQNHSG</sequence>
<keyword evidence="3" id="KW-1185">Reference proteome</keyword>
<dbReference type="EMBL" id="JAAIUW010000037">
    <property type="protein sequence ID" value="KAF7801057.1"/>
    <property type="molecule type" value="Genomic_DNA"/>
</dbReference>
<evidence type="ECO:0000313" key="3">
    <source>
        <dbReference type="Proteomes" id="UP000634136"/>
    </source>
</evidence>
<protein>
    <submittedName>
        <fullName evidence="2">Uncharacterized protein</fullName>
    </submittedName>
</protein>
<evidence type="ECO:0000256" key="1">
    <source>
        <dbReference type="SAM" id="MobiDB-lite"/>
    </source>
</evidence>
<dbReference type="AlphaFoldDB" id="A0A834SD67"/>
<comment type="caution">
    <text evidence="2">The sequence shown here is derived from an EMBL/GenBank/DDBJ whole genome shotgun (WGS) entry which is preliminary data.</text>
</comment>
<gene>
    <name evidence="2" type="ORF">G2W53_044430</name>
</gene>
<organism evidence="2 3">
    <name type="scientific">Senna tora</name>
    <dbReference type="NCBI Taxonomy" id="362788"/>
    <lineage>
        <taxon>Eukaryota</taxon>
        <taxon>Viridiplantae</taxon>
        <taxon>Streptophyta</taxon>
        <taxon>Embryophyta</taxon>
        <taxon>Tracheophyta</taxon>
        <taxon>Spermatophyta</taxon>
        <taxon>Magnoliopsida</taxon>
        <taxon>eudicotyledons</taxon>
        <taxon>Gunneridae</taxon>
        <taxon>Pentapetalae</taxon>
        <taxon>rosids</taxon>
        <taxon>fabids</taxon>
        <taxon>Fabales</taxon>
        <taxon>Fabaceae</taxon>
        <taxon>Caesalpinioideae</taxon>
        <taxon>Cassia clade</taxon>
        <taxon>Senna</taxon>
    </lineage>
</organism>
<dbReference type="Proteomes" id="UP000634136">
    <property type="component" value="Unassembled WGS sequence"/>
</dbReference>
<proteinExistence type="predicted"/>
<accession>A0A834SD67</accession>
<feature type="compositionally biased region" description="Polar residues" evidence="1">
    <location>
        <begin position="38"/>
        <end position="52"/>
    </location>
</feature>
<name>A0A834SD67_9FABA</name>
<feature type="region of interest" description="Disordered" evidence="1">
    <location>
        <begin position="31"/>
        <end position="52"/>
    </location>
</feature>